<gene>
    <name evidence="2" type="ORF">J2T09_000690</name>
</gene>
<accession>A0ABT9PNB4</accession>
<dbReference type="Proteomes" id="UP001241472">
    <property type="component" value="Unassembled WGS sequence"/>
</dbReference>
<keyword evidence="3" id="KW-1185">Reference proteome</keyword>
<proteinExistence type="predicted"/>
<reference evidence="2 3" key="1">
    <citation type="submission" date="2023-07" db="EMBL/GenBank/DDBJ databases">
        <title>Sorghum-associated microbial communities from plants grown in Nebraska, USA.</title>
        <authorList>
            <person name="Schachtman D."/>
        </authorList>
    </citation>
    <scope>NUCLEOTIDE SEQUENCE [LARGE SCALE GENOMIC DNA]</scope>
    <source>
        <strain evidence="2 3">DS1307</strain>
    </source>
</reference>
<name>A0ABT9PNB4_9HYPH</name>
<organism evidence="2 3">
    <name type="scientific">Neorhizobium huautlense</name>
    <dbReference type="NCBI Taxonomy" id="67774"/>
    <lineage>
        <taxon>Bacteria</taxon>
        <taxon>Pseudomonadati</taxon>
        <taxon>Pseudomonadota</taxon>
        <taxon>Alphaproteobacteria</taxon>
        <taxon>Hyphomicrobiales</taxon>
        <taxon>Rhizobiaceae</taxon>
        <taxon>Rhizobium/Agrobacterium group</taxon>
        <taxon>Neorhizobium</taxon>
    </lineage>
</organism>
<evidence type="ECO:0000256" key="1">
    <source>
        <dbReference type="SAM" id="MobiDB-lite"/>
    </source>
</evidence>
<dbReference type="RefSeq" id="WP_306831111.1">
    <property type="nucleotide sequence ID" value="NZ_JAUSRF010000002.1"/>
</dbReference>
<protein>
    <recommendedName>
        <fullName evidence="4">Transposase</fullName>
    </recommendedName>
</protein>
<feature type="region of interest" description="Disordered" evidence="1">
    <location>
        <begin position="47"/>
        <end position="69"/>
    </location>
</feature>
<evidence type="ECO:0008006" key="4">
    <source>
        <dbReference type="Google" id="ProtNLM"/>
    </source>
</evidence>
<evidence type="ECO:0000313" key="2">
    <source>
        <dbReference type="EMBL" id="MDP9835948.1"/>
    </source>
</evidence>
<evidence type="ECO:0000313" key="3">
    <source>
        <dbReference type="Proteomes" id="UP001241472"/>
    </source>
</evidence>
<dbReference type="EMBL" id="JAUSRF010000002">
    <property type="protein sequence ID" value="MDP9835948.1"/>
    <property type="molecule type" value="Genomic_DNA"/>
</dbReference>
<sequence>MTHILWRLRRLFTIARVRQPVKTGLGTNPGHEPHVVVPEAVELPLPRSPREEMSVPASINGRDLSTGRL</sequence>
<comment type="caution">
    <text evidence="2">The sequence shown here is derived from an EMBL/GenBank/DDBJ whole genome shotgun (WGS) entry which is preliminary data.</text>
</comment>